<reference evidence="6 7" key="1">
    <citation type="journal article" date="2016" name="Nat. Commun.">
        <title>Thousands of microbial genomes shed light on interconnected biogeochemical processes in an aquifer system.</title>
        <authorList>
            <person name="Anantharaman K."/>
            <person name="Brown C.T."/>
            <person name="Hug L.A."/>
            <person name="Sharon I."/>
            <person name="Castelle C.J."/>
            <person name="Probst A.J."/>
            <person name="Thomas B.C."/>
            <person name="Singh A."/>
            <person name="Wilkins M.J."/>
            <person name="Karaoz U."/>
            <person name="Brodie E.L."/>
            <person name="Williams K.H."/>
            <person name="Hubbard S.S."/>
            <person name="Banfield J.F."/>
        </authorList>
    </citation>
    <scope>NUCLEOTIDE SEQUENCE [LARGE SCALE GENOMIC DNA]</scope>
</reference>
<sequence>MTKAKKKEILEKLDKGLQTAETLVFVNFHGLPVGETTAFRKKLREAGVSYYVAKKTLVKRALGALGIKGTQPALEGELGLAWSKDPIASAKGVYEFAKLHKEKIALVGGVFQGVYMSKEEIIGLAVIPSREVLLGQFVGMLNESIAKVVRVVDMKAKQMEGSPATA</sequence>
<dbReference type="GO" id="GO:1990904">
    <property type="term" value="C:ribonucleoprotein complex"/>
    <property type="evidence" value="ECO:0007669"/>
    <property type="project" value="UniProtKB-KW"/>
</dbReference>
<comment type="similarity">
    <text evidence="1 5">Belongs to the universal ribosomal protein uL10 family.</text>
</comment>
<evidence type="ECO:0000256" key="1">
    <source>
        <dbReference type="ARBA" id="ARBA00008889"/>
    </source>
</evidence>
<evidence type="ECO:0000256" key="3">
    <source>
        <dbReference type="ARBA" id="ARBA00023274"/>
    </source>
</evidence>
<proteinExistence type="inferred from homology"/>
<evidence type="ECO:0000256" key="2">
    <source>
        <dbReference type="ARBA" id="ARBA00022980"/>
    </source>
</evidence>
<dbReference type="SUPFAM" id="SSF160369">
    <property type="entry name" value="Ribosomal protein L10-like"/>
    <property type="match status" value="1"/>
</dbReference>
<dbReference type="InterPro" id="IPR022973">
    <property type="entry name" value="Ribosomal_uL10_bac"/>
</dbReference>
<evidence type="ECO:0000256" key="4">
    <source>
        <dbReference type="ARBA" id="ARBA00035202"/>
    </source>
</evidence>
<gene>
    <name evidence="5" type="primary">rplJ</name>
    <name evidence="6" type="ORF">A3C93_01400</name>
</gene>
<dbReference type="GO" id="GO:0006412">
    <property type="term" value="P:translation"/>
    <property type="evidence" value="ECO:0007669"/>
    <property type="project" value="UniProtKB-UniRule"/>
</dbReference>
<dbReference type="AlphaFoldDB" id="A0A1G2DDU3"/>
<evidence type="ECO:0000256" key="5">
    <source>
        <dbReference type="HAMAP-Rule" id="MF_00362"/>
    </source>
</evidence>
<dbReference type="Gene3D" id="3.30.70.1730">
    <property type="match status" value="1"/>
</dbReference>
<accession>A0A1G2DDU3</accession>
<comment type="function">
    <text evidence="5">Forms part of the ribosomal stalk, playing a central role in the interaction of the ribosome with GTP-bound translation factors.</text>
</comment>
<dbReference type="GO" id="GO:0005840">
    <property type="term" value="C:ribosome"/>
    <property type="evidence" value="ECO:0007669"/>
    <property type="project" value="UniProtKB-KW"/>
</dbReference>
<protein>
    <recommendedName>
        <fullName evidence="4 5">Large ribosomal subunit protein uL10</fullName>
    </recommendedName>
</protein>
<dbReference type="Proteomes" id="UP000178636">
    <property type="component" value="Unassembled WGS sequence"/>
</dbReference>
<dbReference type="HAMAP" id="MF_00362">
    <property type="entry name" value="Ribosomal_uL10"/>
    <property type="match status" value="1"/>
</dbReference>
<name>A0A1G2DDU3_9BACT</name>
<keyword evidence="2 5" id="KW-0689">Ribosomal protein</keyword>
<organism evidence="6 7">
    <name type="scientific">Candidatus Lloydbacteria bacterium RIFCSPHIGHO2_02_FULL_54_17</name>
    <dbReference type="NCBI Taxonomy" id="1798664"/>
    <lineage>
        <taxon>Bacteria</taxon>
        <taxon>Candidatus Lloydiibacteriota</taxon>
    </lineage>
</organism>
<evidence type="ECO:0000313" key="6">
    <source>
        <dbReference type="EMBL" id="OGZ11020.1"/>
    </source>
</evidence>
<dbReference type="InterPro" id="IPR043141">
    <property type="entry name" value="Ribosomal_uL10-like_sf"/>
</dbReference>
<keyword evidence="5" id="KW-0699">rRNA-binding</keyword>
<dbReference type="InterPro" id="IPR047865">
    <property type="entry name" value="Ribosomal_uL10_bac_type"/>
</dbReference>
<dbReference type="STRING" id="1798664.A3C93_01400"/>
<keyword evidence="5" id="KW-0694">RNA-binding</keyword>
<dbReference type="EMBL" id="MHLO01000041">
    <property type="protein sequence ID" value="OGZ11020.1"/>
    <property type="molecule type" value="Genomic_DNA"/>
</dbReference>
<dbReference type="InterPro" id="IPR001790">
    <property type="entry name" value="Ribosomal_uL10"/>
</dbReference>
<comment type="subunit">
    <text evidence="5">Part of the ribosomal stalk of the 50S ribosomal subunit. The N-terminus interacts with L11 and the large rRNA to form the base of the stalk. The C-terminus forms an elongated spine to which L12 dimers bind in a sequential fashion forming a multimeric L10(L12)X complex.</text>
</comment>
<keyword evidence="3 5" id="KW-0687">Ribonucleoprotein</keyword>
<dbReference type="GO" id="GO:0070180">
    <property type="term" value="F:large ribosomal subunit rRNA binding"/>
    <property type="evidence" value="ECO:0007669"/>
    <property type="project" value="UniProtKB-UniRule"/>
</dbReference>
<dbReference type="PANTHER" id="PTHR11560">
    <property type="entry name" value="39S RIBOSOMAL PROTEIN L10, MITOCHONDRIAL"/>
    <property type="match status" value="1"/>
</dbReference>
<dbReference type="Pfam" id="PF00466">
    <property type="entry name" value="Ribosomal_L10"/>
    <property type="match status" value="1"/>
</dbReference>
<dbReference type="NCBIfam" id="NF000955">
    <property type="entry name" value="PRK00099.1-1"/>
    <property type="match status" value="1"/>
</dbReference>
<evidence type="ECO:0000313" key="7">
    <source>
        <dbReference type="Proteomes" id="UP000178636"/>
    </source>
</evidence>
<comment type="caution">
    <text evidence="6">The sequence shown here is derived from an EMBL/GenBank/DDBJ whole genome shotgun (WGS) entry which is preliminary data.</text>
</comment>
<dbReference type="CDD" id="cd05797">
    <property type="entry name" value="Ribosomal_L10"/>
    <property type="match status" value="1"/>
</dbReference>